<dbReference type="InterPro" id="IPR029016">
    <property type="entry name" value="GAF-like_dom_sf"/>
</dbReference>
<dbReference type="Proteomes" id="UP000201838">
    <property type="component" value="Unassembled WGS sequence"/>
</dbReference>
<reference evidence="2 3" key="1">
    <citation type="submission" date="2017-05" db="EMBL/GenBank/DDBJ databases">
        <authorList>
            <person name="Song R."/>
            <person name="Chenine A.L."/>
            <person name="Ruprecht R.M."/>
        </authorList>
    </citation>
    <scope>NUCLEOTIDE SEQUENCE [LARGE SCALE GENOMIC DNA]</scope>
    <source>
        <strain evidence="2 3">CECT 8489</strain>
    </source>
</reference>
<name>A0A238J5B6_9RHOB</name>
<dbReference type="SUPFAM" id="SSF55781">
    <property type="entry name" value="GAF domain-like"/>
    <property type="match status" value="1"/>
</dbReference>
<evidence type="ECO:0000313" key="3">
    <source>
        <dbReference type="Proteomes" id="UP000201838"/>
    </source>
</evidence>
<proteinExistence type="predicted"/>
<dbReference type="AlphaFoldDB" id="A0A238J5B6"/>
<organism evidence="2 3">
    <name type="scientific">Boseongicola aestuarii</name>
    <dbReference type="NCBI Taxonomy" id="1470561"/>
    <lineage>
        <taxon>Bacteria</taxon>
        <taxon>Pseudomonadati</taxon>
        <taxon>Pseudomonadota</taxon>
        <taxon>Alphaproteobacteria</taxon>
        <taxon>Rhodobacterales</taxon>
        <taxon>Paracoccaceae</taxon>
        <taxon>Boseongicola</taxon>
    </lineage>
</organism>
<dbReference type="EMBL" id="FXXQ01000019">
    <property type="protein sequence ID" value="SMX25553.1"/>
    <property type="molecule type" value="Genomic_DNA"/>
</dbReference>
<dbReference type="Gene3D" id="3.30.450.40">
    <property type="match status" value="1"/>
</dbReference>
<dbReference type="RefSeq" id="WP_093975744.1">
    <property type="nucleotide sequence ID" value="NZ_FXXQ01000019.1"/>
</dbReference>
<dbReference type="InterPro" id="IPR014757">
    <property type="entry name" value="Tscrpt_reg_IclR_C"/>
</dbReference>
<protein>
    <submittedName>
        <fullName evidence="2">Bacterial transcriptional regulator</fullName>
    </submittedName>
</protein>
<dbReference type="Pfam" id="PF01614">
    <property type="entry name" value="IclR_C"/>
    <property type="match status" value="1"/>
</dbReference>
<keyword evidence="3" id="KW-1185">Reference proteome</keyword>
<gene>
    <name evidence="2" type="ORF">BOA8489_03697</name>
</gene>
<sequence>MGRLRFPLTTTANGKAALAELSETSARALISVELGSEDRTNALLDELRRIRDGEIATDLGEHSEEICALGFSVLGPNNEIAAISVPVPSSRFYRIRADLTKKLNRIRDTETPKS</sequence>
<dbReference type="OrthoDB" id="6057486at2"/>
<accession>A0A238J5B6</accession>
<dbReference type="PROSITE" id="PS51078">
    <property type="entry name" value="ICLR_ED"/>
    <property type="match status" value="1"/>
</dbReference>
<evidence type="ECO:0000313" key="2">
    <source>
        <dbReference type="EMBL" id="SMX25553.1"/>
    </source>
</evidence>
<evidence type="ECO:0000259" key="1">
    <source>
        <dbReference type="PROSITE" id="PS51078"/>
    </source>
</evidence>
<feature type="domain" description="IclR-ED" evidence="1">
    <location>
        <begin position="1"/>
        <end position="114"/>
    </location>
</feature>